<evidence type="ECO:0000313" key="10">
    <source>
        <dbReference type="EMBL" id="PNG25337.1"/>
    </source>
</evidence>
<gene>
    <name evidence="10" type="ORF">CR492_14415</name>
</gene>
<dbReference type="InterPro" id="IPR007182">
    <property type="entry name" value="MnhB"/>
</dbReference>
<evidence type="ECO:0000256" key="6">
    <source>
        <dbReference type="ARBA" id="ARBA00023136"/>
    </source>
</evidence>
<dbReference type="AlphaFoldDB" id="A0A2J7TEZ2"/>
<dbReference type="PANTHER" id="PTHR33932">
    <property type="entry name" value="NA(+)/H(+) ANTIPORTER SUBUNIT B"/>
    <property type="match status" value="1"/>
</dbReference>
<evidence type="ECO:0000256" key="5">
    <source>
        <dbReference type="ARBA" id="ARBA00022989"/>
    </source>
</evidence>
<dbReference type="GO" id="GO:0005886">
    <property type="term" value="C:plasma membrane"/>
    <property type="evidence" value="ECO:0007669"/>
    <property type="project" value="UniProtKB-SubCell"/>
</dbReference>
<feature type="domain" description="MrpA C-terminal/MbhD" evidence="9">
    <location>
        <begin position="13"/>
        <end position="78"/>
    </location>
</feature>
<feature type="transmembrane region" description="Helical" evidence="7">
    <location>
        <begin position="280"/>
        <end position="304"/>
    </location>
</feature>
<feature type="domain" description="Na+/H+ antiporter MnhB subunit-related protein" evidence="8">
    <location>
        <begin position="190"/>
        <end position="285"/>
    </location>
</feature>
<evidence type="ECO:0000256" key="2">
    <source>
        <dbReference type="ARBA" id="ARBA00009425"/>
    </source>
</evidence>
<keyword evidence="5 7" id="KW-1133">Transmembrane helix</keyword>
<keyword evidence="3" id="KW-1003">Cell membrane</keyword>
<accession>A0A2J7TEZ2</accession>
<dbReference type="OrthoDB" id="4962908at2"/>
<sequence length="313" mass="31791">MNALGAVDLGLALLVLAIAGWTIAAREAFAAIVGYVAYGLLLSIVWARLFAVDVAMTEAAIGGGVTGVLLISAAARLRQAQTAEDERPTLPLRLMAAALSALAAIALGAVILSLPEPGPSLAPLAAKNLAATGVGNPITAVLIAFRSFDTLLEKVVLLLAIIGVWSLAPDRYWGGAPIAPRAARPVGALTFLAQLVAPIGVVVGVHMVWVGADEPGGAFQGGAILAAMWMIVMMARLSEAPPVGAPWLRAALVAGPAVFLIAGASGAVTSGAFFALPQAFAKPLILIIEAFMTLSIAVTLPMLVAGPPRRAPL</sequence>
<feature type="transmembrane region" description="Helical" evidence="7">
    <location>
        <begin position="59"/>
        <end position="78"/>
    </location>
</feature>
<reference evidence="10 11" key="1">
    <citation type="submission" date="2017-10" db="EMBL/GenBank/DDBJ databases">
        <title>Genome announcement of Methylocella silvestris TVC from permafrost.</title>
        <authorList>
            <person name="Wang J."/>
            <person name="Geng K."/>
            <person name="Ul-Haque F."/>
            <person name="Crombie A.T."/>
            <person name="Street L.E."/>
            <person name="Wookey P.A."/>
            <person name="Murrell J.C."/>
            <person name="Pratscher J."/>
        </authorList>
    </citation>
    <scope>NUCLEOTIDE SEQUENCE [LARGE SCALE GENOMIC DNA]</scope>
    <source>
        <strain evidence="10 11">TVC</strain>
    </source>
</reference>
<dbReference type="InterPro" id="IPR050622">
    <property type="entry name" value="CPA3_antiporter_subunitB"/>
</dbReference>
<feature type="transmembrane region" description="Helical" evidence="7">
    <location>
        <begin position="151"/>
        <end position="168"/>
    </location>
</feature>
<feature type="transmembrane region" description="Helical" evidence="7">
    <location>
        <begin position="29"/>
        <end position="47"/>
    </location>
</feature>
<feature type="transmembrane region" description="Helical" evidence="7">
    <location>
        <begin position="189"/>
        <end position="212"/>
    </location>
</feature>
<dbReference type="Proteomes" id="UP000236286">
    <property type="component" value="Unassembled WGS sequence"/>
</dbReference>
<dbReference type="Pfam" id="PF13244">
    <property type="entry name" value="MbhD"/>
    <property type="match status" value="1"/>
</dbReference>
<organism evidence="10 11">
    <name type="scientific">Methylocella silvestris</name>
    <dbReference type="NCBI Taxonomy" id="199596"/>
    <lineage>
        <taxon>Bacteria</taxon>
        <taxon>Pseudomonadati</taxon>
        <taxon>Pseudomonadota</taxon>
        <taxon>Alphaproteobacteria</taxon>
        <taxon>Hyphomicrobiales</taxon>
        <taxon>Beijerinckiaceae</taxon>
        <taxon>Methylocella</taxon>
    </lineage>
</organism>
<evidence type="ECO:0000256" key="3">
    <source>
        <dbReference type="ARBA" id="ARBA00022475"/>
    </source>
</evidence>
<evidence type="ECO:0000256" key="4">
    <source>
        <dbReference type="ARBA" id="ARBA00022692"/>
    </source>
</evidence>
<feature type="transmembrane region" description="Helical" evidence="7">
    <location>
        <begin position="218"/>
        <end position="238"/>
    </location>
</feature>
<evidence type="ECO:0000313" key="11">
    <source>
        <dbReference type="Proteomes" id="UP000236286"/>
    </source>
</evidence>
<feature type="transmembrane region" description="Helical" evidence="7">
    <location>
        <begin position="250"/>
        <end position="274"/>
    </location>
</feature>
<comment type="subcellular location">
    <subcellularLocation>
        <location evidence="1">Cell membrane</location>
        <topology evidence="1">Multi-pass membrane protein</topology>
    </subcellularLocation>
</comment>
<dbReference type="Pfam" id="PF04039">
    <property type="entry name" value="MnhB"/>
    <property type="match status" value="1"/>
</dbReference>
<evidence type="ECO:0000259" key="8">
    <source>
        <dbReference type="Pfam" id="PF04039"/>
    </source>
</evidence>
<evidence type="ECO:0000256" key="7">
    <source>
        <dbReference type="SAM" id="Phobius"/>
    </source>
</evidence>
<feature type="transmembrane region" description="Helical" evidence="7">
    <location>
        <begin position="90"/>
        <end position="112"/>
    </location>
</feature>
<evidence type="ECO:0000259" key="9">
    <source>
        <dbReference type="Pfam" id="PF13244"/>
    </source>
</evidence>
<protein>
    <submittedName>
        <fullName evidence="10">Sodium:proton antiporter</fullName>
    </submittedName>
</protein>
<dbReference type="InterPro" id="IPR025383">
    <property type="entry name" value="MrpA_C/MbhD"/>
</dbReference>
<evidence type="ECO:0000256" key="1">
    <source>
        <dbReference type="ARBA" id="ARBA00004651"/>
    </source>
</evidence>
<proteinExistence type="inferred from homology"/>
<dbReference type="EMBL" id="PDZR01000017">
    <property type="protein sequence ID" value="PNG25337.1"/>
    <property type="molecule type" value="Genomic_DNA"/>
</dbReference>
<feature type="transmembrane region" description="Helical" evidence="7">
    <location>
        <begin position="124"/>
        <end position="145"/>
    </location>
</feature>
<dbReference type="PANTHER" id="PTHR33932:SF4">
    <property type="entry name" value="NA(+)_H(+) ANTIPORTER SUBUNIT B"/>
    <property type="match status" value="1"/>
</dbReference>
<dbReference type="RefSeq" id="WP_102844437.1">
    <property type="nucleotide sequence ID" value="NZ_PDZR01000017.1"/>
</dbReference>
<keyword evidence="6 7" id="KW-0472">Membrane</keyword>
<comment type="similarity">
    <text evidence="2">Belongs to the CPA3 antiporters (TC 2.A.63) subunit B family.</text>
</comment>
<name>A0A2J7TEZ2_METSI</name>
<keyword evidence="4 7" id="KW-0812">Transmembrane</keyword>
<comment type="caution">
    <text evidence="10">The sequence shown here is derived from an EMBL/GenBank/DDBJ whole genome shotgun (WGS) entry which is preliminary data.</text>
</comment>